<dbReference type="InterPro" id="IPR013815">
    <property type="entry name" value="ATP_grasp_subdomain_1"/>
</dbReference>
<proteinExistence type="predicted"/>
<name>A0A540VQH4_9GAMM</name>
<reference evidence="5 6" key="1">
    <citation type="submission" date="2019-06" db="EMBL/GenBank/DDBJ databases">
        <title>Metagenome assembled Genome of Spiribacter salinus SL48-SHIP from the microbial mat of Salt Lake 48 (Novosibirsk region, Russia).</title>
        <authorList>
            <person name="Shipova A."/>
            <person name="Rozanov A.S."/>
            <person name="Bryanskaya A.V."/>
            <person name="Peltek S.E."/>
        </authorList>
    </citation>
    <scope>NUCLEOTIDE SEQUENCE [LARGE SCALE GENOMIC DNA]</scope>
    <source>
        <strain evidence="5">SL48-SHIP-2</strain>
    </source>
</reference>
<keyword evidence="2" id="KW-0547">Nucleotide-binding</keyword>
<dbReference type="GO" id="GO:0016879">
    <property type="term" value="F:ligase activity, forming carbon-nitrogen bonds"/>
    <property type="evidence" value="ECO:0007669"/>
    <property type="project" value="TreeGrafter"/>
</dbReference>
<sequence>MTVKIGIQHDEVIHANGERQSYSERWADIASTFDITPVWIDTYAPGAVEAVRSCDAFMWRYDPSLRSRQRAHRFLYAAEFGLNLPVFPSLRTRWHVEDKILQAEVFSAMSIPHPRTWVFRDPDSTEHFIETAEYPFVLKLSSGYRSSNVRLIESRAQARAYAQRLFGDGVFSLASPLTGPVREVLRRGRRTFASLHGRNVDSPADGRELHYGYFLAQEFVDSNDFDVRVTVVGHRAYAFRRFNRPNDFRASGSGLIDWAPEKIDDSMIRAALKLAQRLGAQTVAVDFLEHDNSPLILELTLTYASWAVNRCPGYWFLANPLDADSDIQWSNQPLRCEDAVLQDFIGAIRGRSKHNLEPGGQQQPMQSFCDLPPELGPLGS</sequence>
<comment type="caution">
    <text evidence="5">The sequence shown here is derived from an EMBL/GenBank/DDBJ whole genome shotgun (WGS) entry which is preliminary data.</text>
</comment>
<dbReference type="SUPFAM" id="SSF56059">
    <property type="entry name" value="Glutathione synthetase ATP-binding domain-like"/>
    <property type="match status" value="1"/>
</dbReference>
<dbReference type="GO" id="GO:0046872">
    <property type="term" value="F:metal ion binding"/>
    <property type="evidence" value="ECO:0007669"/>
    <property type="project" value="InterPro"/>
</dbReference>
<evidence type="ECO:0000256" key="2">
    <source>
        <dbReference type="PROSITE-ProRule" id="PRU00409"/>
    </source>
</evidence>
<organism evidence="5 6">
    <name type="scientific">Spiribacter salinus</name>
    <dbReference type="NCBI Taxonomy" id="1335746"/>
    <lineage>
        <taxon>Bacteria</taxon>
        <taxon>Pseudomonadati</taxon>
        <taxon>Pseudomonadota</taxon>
        <taxon>Gammaproteobacteria</taxon>
        <taxon>Chromatiales</taxon>
        <taxon>Ectothiorhodospiraceae</taxon>
        <taxon>Spiribacter</taxon>
    </lineage>
</organism>
<dbReference type="GO" id="GO:0005524">
    <property type="term" value="F:ATP binding"/>
    <property type="evidence" value="ECO:0007669"/>
    <property type="project" value="UniProtKB-UniRule"/>
</dbReference>
<dbReference type="AlphaFoldDB" id="A0A540VQH4"/>
<dbReference type="PANTHER" id="PTHR21621:SF0">
    <property type="entry name" value="BETA-CITRYLGLUTAMATE SYNTHASE B-RELATED"/>
    <property type="match status" value="1"/>
</dbReference>
<evidence type="ECO:0000256" key="3">
    <source>
        <dbReference type="SAM" id="MobiDB-lite"/>
    </source>
</evidence>
<protein>
    <recommendedName>
        <fullName evidence="4">ATP-grasp domain-containing protein</fullName>
    </recommendedName>
</protein>
<evidence type="ECO:0000313" key="6">
    <source>
        <dbReference type="Proteomes" id="UP000315400"/>
    </source>
</evidence>
<dbReference type="Gene3D" id="3.30.1490.20">
    <property type="entry name" value="ATP-grasp fold, A domain"/>
    <property type="match status" value="1"/>
</dbReference>
<dbReference type="Proteomes" id="UP000315400">
    <property type="component" value="Unassembled WGS sequence"/>
</dbReference>
<feature type="domain" description="ATP-grasp" evidence="4">
    <location>
        <begin position="103"/>
        <end position="325"/>
    </location>
</feature>
<dbReference type="Gene3D" id="3.30.470.20">
    <property type="entry name" value="ATP-grasp fold, B domain"/>
    <property type="match status" value="1"/>
</dbReference>
<evidence type="ECO:0000259" key="4">
    <source>
        <dbReference type="PROSITE" id="PS50975"/>
    </source>
</evidence>
<dbReference type="InterPro" id="IPR013651">
    <property type="entry name" value="ATP-grasp_RimK-type"/>
</dbReference>
<gene>
    <name evidence="5" type="ORF">FKY71_10970</name>
</gene>
<keyword evidence="1" id="KW-0464">Manganese</keyword>
<dbReference type="PROSITE" id="PS50975">
    <property type="entry name" value="ATP_GRASP"/>
    <property type="match status" value="1"/>
</dbReference>
<accession>A0A540VQH4</accession>
<dbReference type="PANTHER" id="PTHR21621">
    <property type="entry name" value="RIBOSOMAL PROTEIN S6 MODIFICATION PROTEIN"/>
    <property type="match status" value="1"/>
</dbReference>
<feature type="region of interest" description="Disordered" evidence="3">
    <location>
        <begin position="352"/>
        <end position="380"/>
    </location>
</feature>
<dbReference type="GO" id="GO:0005737">
    <property type="term" value="C:cytoplasm"/>
    <property type="evidence" value="ECO:0007669"/>
    <property type="project" value="TreeGrafter"/>
</dbReference>
<evidence type="ECO:0000313" key="5">
    <source>
        <dbReference type="EMBL" id="TQE98978.1"/>
    </source>
</evidence>
<dbReference type="EMBL" id="VIFK01000105">
    <property type="protein sequence ID" value="TQE98978.1"/>
    <property type="molecule type" value="Genomic_DNA"/>
</dbReference>
<evidence type="ECO:0000256" key="1">
    <source>
        <dbReference type="ARBA" id="ARBA00023211"/>
    </source>
</evidence>
<keyword evidence="2" id="KW-0067">ATP-binding</keyword>
<dbReference type="Pfam" id="PF08443">
    <property type="entry name" value="RimK"/>
    <property type="match status" value="1"/>
</dbReference>
<dbReference type="InterPro" id="IPR011761">
    <property type="entry name" value="ATP-grasp"/>
</dbReference>